<evidence type="ECO:0000256" key="1">
    <source>
        <dbReference type="ARBA" id="ARBA00004141"/>
    </source>
</evidence>
<comment type="function">
    <text evidence="7">Choline transporter.</text>
</comment>
<feature type="transmembrane region" description="Helical" evidence="7">
    <location>
        <begin position="260"/>
        <end position="279"/>
    </location>
</feature>
<dbReference type="GO" id="GO:0005886">
    <property type="term" value="C:plasma membrane"/>
    <property type="evidence" value="ECO:0007669"/>
    <property type="project" value="UniProtKB-SubCell"/>
</dbReference>
<feature type="transmembrane region" description="Helical" evidence="7">
    <location>
        <begin position="544"/>
        <end position="566"/>
    </location>
</feature>
<keyword evidence="9" id="KW-1185">Reference proteome</keyword>
<evidence type="ECO:0000256" key="5">
    <source>
        <dbReference type="ARBA" id="ARBA00023136"/>
    </source>
</evidence>
<feature type="transmembrane region" description="Helical" evidence="7">
    <location>
        <begin position="300"/>
        <end position="324"/>
    </location>
</feature>
<feature type="transmembrane region" description="Helical" evidence="7">
    <location>
        <begin position="179"/>
        <end position="197"/>
    </location>
</feature>
<evidence type="ECO:0000313" key="9">
    <source>
        <dbReference type="Proteomes" id="UP001162131"/>
    </source>
</evidence>
<comment type="similarity">
    <text evidence="2 7">Belongs to the CTL (choline transporter-like) family.</text>
</comment>
<keyword evidence="6" id="KW-0325">Glycoprotein</keyword>
<reference evidence="8" key="1">
    <citation type="submission" date="2021-09" db="EMBL/GenBank/DDBJ databases">
        <authorList>
            <consortium name="AG Swart"/>
            <person name="Singh M."/>
            <person name="Singh A."/>
            <person name="Seah K."/>
            <person name="Emmerich C."/>
        </authorList>
    </citation>
    <scope>NUCLEOTIDE SEQUENCE</scope>
    <source>
        <strain evidence="8">ATCC30299</strain>
    </source>
</reference>
<dbReference type="PANTHER" id="PTHR12385:SF14">
    <property type="entry name" value="CHOLINE TRANSPORTER-LIKE 2"/>
    <property type="match status" value="1"/>
</dbReference>
<evidence type="ECO:0000256" key="2">
    <source>
        <dbReference type="ARBA" id="ARBA00007168"/>
    </source>
</evidence>
<keyword evidence="5 7" id="KW-0472">Membrane</keyword>
<evidence type="ECO:0000256" key="7">
    <source>
        <dbReference type="RuleBase" id="RU368066"/>
    </source>
</evidence>
<keyword evidence="4 7" id="KW-1133">Transmembrane helix</keyword>
<feature type="transmembrane region" description="Helical" evidence="7">
    <location>
        <begin position="445"/>
        <end position="464"/>
    </location>
</feature>
<protein>
    <recommendedName>
        <fullName evidence="7">Choline transporter-like protein</fullName>
    </recommendedName>
</protein>
<gene>
    <name evidence="8" type="ORF">BSTOLATCC_MIC3704</name>
</gene>
<feature type="transmembrane region" description="Helical" evidence="7">
    <location>
        <begin position="510"/>
        <end position="532"/>
    </location>
</feature>
<accession>A0AAU9IJW1</accession>
<evidence type="ECO:0000256" key="3">
    <source>
        <dbReference type="ARBA" id="ARBA00022692"/>
    </source>
</evidence>
<proteinExistence type="inferred from homology"/>
<organism evidence="8 9">
    <name type="scientific">Blepharisma stoltei</name>
    <dbReference type="NCBI Taxonomy" id="1481888"/>
    <lineage>
        <taxon>Eukaryota</taxon>
        <taxon>Sar</taxon>
        <taxon>Alveolata</taxon>
        <taxon>Ciliophora</taxon>
        <taxon>Postciliodesmatophora</taxon>
        <taxon>Heterotrichea</taxon>
        <taxon>Heterotrichida</taxon>
        <taxon>Blepharismidae</taxon>
        <taxon>Blepharisma</taxon>
    </lineage>
</organism>
<feature type="transmembrane region" description="Helical" evidence="7">
    <location>
        <begin position="43"/>
        <end position="62"/>
    </location>
</feature>
<dbReference type="EMBL" id="CAJZBQ010000004">
    <property type="protein sequence ID" value="CAG9311414.1"/>
    <property type="molecule type" value="Genomic_DNA"/>
</dbReference>
<dbReference type="PANTHER" id="PTHR12385">
    <property type="entry name" value="CHOLINE TRANSPORTER-LIKE (SLC FAMILY 44)"/>
    <property type="match status" value="1"/>
</dbReference>
<sequence>MSRTKIENWEEKELSHPLNKPLTSRRSFEGPVMHRRCSDGSCLIIFLVCNLGLVAIIIYSLYAGNQKLLTAPYDFRASLCGEGNLSKESYGFFVNPLETTNIVVCLSGCPAYTVEYGVCLYDTDLSIDINQCFSTYPSKPYKNKYCIPAEKDKRKKVYEFIDDRNIENWAGDIVRSWDLLLLSGIFTSILGTLWLIVFKVKLGFLRVLIYLNLALFFVLIEGLSYEIFKEGDREEDRLCEDKGPVVMESCSFDHLNRWRISSYVLGILGLIWFFNLIFCNDTRSAWNLLKFGNLALVKQVVPLLIPFFGSIFALFFFCAIWILVTFGLSLADYEIIDENLVIGGQVKEVTYNPYIRLATLSGLLICLWWLSFISHLIQMLGNGLACFHYFSYEKNKSMIFPTLKLIFTYHLGTICYSSVLLPALSSPRSTLSGLKRDLKARENCLSNFLLFLYSPMFACLESWLKYYTEIFYSFQILWGNDFMNSSKQSYFLTRRNKGRQDSMMLSLSKLTFQIQINLFLIPSVLVILWIHYRDETINGEYTRYIGSIVFPISFGCLIGGFISQLYGGFIRGIINGTIISYLCEFEMIAPEDRLCPTEFAQIISNFESSELDKTKIESSPIKLGEKEANMDESELIDEMGDFQKRNNDRDFENIISFEDLRQSITLKEPKRDMEIVEDLEEDYKPVFTERKKNSGFEHFSQNLIFRS</sequence>
<evidence type="ECO:0000256" key="4">
    <source>
        <dbReference type="ARBA" id="ARBA00022989"/>
    </source>
</evidence>
<dbReference type="Proteomes" id="UP001162131">
    <property type="component" value="Unassembled WGS sequence"/>
</dbReference>
<dbReference type="Pfam" id="PF04515">
    <property type="entry name" value="Choline_transpo"/>
    <property type="match status" value="1"/>
</dbReference>
<feature type="transmembrane region" description="Helical" evidence="7">
    <location>
        <begin position="209"/>
        <end position="228"/>
    </location>
</feature>
<dbReference type="InterPro" id="IPR007603">
    <property type="entry name" value="Choline_transptr-like"/>
</dbReference>
<comment type="subcellular location">
    <subcellularLocation>
        <location evidence="7">Cell membrane</location>
        <topology evidence="7">Multi-pass membrane protein</topology>
    </subcellularLocation>
    <subcellularLocation>
        <location evidence="1">Membrane</location>
        <topology evidence="1">Multi-pass membrane protein</topology>
    </subcellularLocation>
</comment>
<dbReference type="GO" id="GO:0022857">
    <property type="term" value="F:transmembrane transporter activity"/>
    <property type="evidence" value="ECO:0007669"/>
    <property type="project" value="UniProtKB-UniRule"/>
</dbReference>
<name>A0AAU9IJW1_9CILI</name>
<evidence type="ECO:0000313" key="8">
    <source>
        <dbReference type="EMBL" id="CAG9311414.1"/>
    </source>
</evidence>
<dbReference type="AlphaFoldDB" id="A0AAU9IJW1"/>
<evidence type="ECO:0000256" key="6">
    <source>
        <dbReference type="ARBA" id="ARBA00023180"/>
    </source>
</evidence>
<keyword evidence="3 7" id="KW-0812">Transmembrane</keyword>
<comment type="caution">
    <text evidence="8">The sequence shown here is derived from an EMBL/GenBank/DDBJ whole genome shotgun (WGS) entry which is preliminary data.</text>
</comment>